<organism evidence="1 2">
    <name type="scientific">Clytia hemisphaerica</name>
    <dbReference type="NCBI Taxonomy" id="252671"/>
    <lineage>
        <taxon>Eukaryota</taxon>
        <taxon>Metazoa</taxon>
        <taxon>Cnidaria</taxon>
        <taxon>Hydrozoa</taxon>
        <taxon>Hydroidolina</taxon>
        <taxon>Leptothecata</taxon>
        <taxon>Obeliida</taxon>
        <taxon>Clytiidae</taxon>
        <taxon>Clytia</taxon>
    </lineage>
</organism>
<dbReference type="Gene3D" id="2.60.120.200">
    <property type="match status" value="1"/>
</dbReference>
<dbReference type="Pfam" id="PF07081">
    <property type="entry name" value="DUF1349"/>
    <property type="match status" value="1"/>
</dbReference>
<reference evidence="1" key="1">
    <citation type="submission" date="2021-01" db="UniProtKB">
        <authorList>
            <consortium name="EnsemblMetazoa"/>
        </authorList>
    </citation>
    <scope>IDENTIFICATION</scope>
</reference>
<dbReference type="PANTHER" id="PTHR35332:SF2">
    <property type="entry name" value="REGULATION OF ENOLASE PROTEIN 1"/>
    <property type="match status" value="1"/>
</dbReference>
<accession>A0A7M5V7C6</accession>
<dbReference type="OrthoDB" id="42525at2759"/>
<dbReference type="PIRSF" id="PIRSF022704">
    <property type="entry name" value="UCP022704"/>
    <property type="match status" value="1"/>
</dbReference>
<evidence type="ECO:0000313" key="2">
    <source>
        <dbReference type="Proteomes" id="UP000594262"/>
    </source>
</evidence>
<protein>
    <recommendedName>
        <fullName evidence="3">DUF1349 domain-containing protein</fullName>
    </recommendedName>
</protein>
<dbReference type="EnsemblMetazoa" id="CLYHEMT004896.1">
    <property type="protein sequence ID" value="CLYHEMP004896.1"/>
    <property type="gene ID" value="CLYHEMG004896"/>
</dbReference>
<evidence type="ECO:0000313" key="1">
    <source>
        <dbReference type="EnsemblMetazoa" id="CLYHEMP004896.1"/>
    </source>
</evidence>
<sequence>MMDFSKSELGDLKWMNEPSKWEFNNGGLTVFPDEKHDFWRKTYYKPEMINNNGHVLYKEVPINANVMVETEFNLSAINQFDQGGLMVYLDEKHWIKTGIEFADGVKQLSCVVTNDYSDWSTQDYDSSNLAIRLYKLNSDYVVEVRKQEEDKWTFIRICHLNNTDNKQAKLGLFTCAPVAKGGSVDFKYLSYKDVDGYYHTN</sequence>
<name>A0A7M5V7C6_9CNID</name>
<keyword evidence="2" id="KW-1185">Reference proteome</keyword>
<dbReference type="InterPro" id="IPR013320">
    <property type="entry name" value="ConA-like_dom_sf"/>
</dbReference>
<dbReference type="SUPFAM" id="SSF49899">
    <property type="entry name" value="Concanavalin A-like lectins/glucanases"/>
    <property type="match status" value="1"/>
</dbReference>
<evidence type="ECO:0008006" key="3">
    <source>
        <dbReference type="Google" id="ProtNLM"/>
    </source>
</evidence>
<dbReference type="InterPro" id="IPR009784">
    <property type="entry name" value="DUF1349"/>
</dbReference>
<dbReference type="AlphaFoldDB" id="A0A7M5V7C6"/>
<dbReference type="Proteomes" id="UP000594262">
    <property type="component" value="Unplaced"/>
</dbReference>
<dbReference type="PANTHER" id="PTHR35332">
    <property type="entry name" value="REGULATION OF ENOLASE PROTEIN 1"/>
    <property type="match status" value="1"/>
</dbReference>
<dbReference type="InterPro" id="IPR015987">
    <property type="entry name" value="UCP022704"/>
</dbReference>
<proteinExistence type="predicted"/>